<reference evidence="2" key="2">
    <citation type="submission" date="2020-11" db="EMBL/GenBank/DDBJ databases">
        <authorList>
            <person name="McCartney M.A."/>
            <person name="Auch B."/>
            <person name="Kono T."/>
            <person name="Mallez S."/>
            <person name="Becker A."/>
            <person name="Gohl D.M."/>
            <person name="Silverstein K.A.T."/>
            <person name="Koren S."/>
            <person name="Bechman K.B."/>
            <person name="Herman A."/>
            <person name="Abrahante J.E."/>
            <person name="Garbe J."/>
        </authorList>
    </citation>
    <scope>NUCLEOTIDE SEQUENCE</scope>
    <source>
        <strain evidence="2">Duluth1</strain>
        <tissue evidence="2">Whole animal</tissue>
    </source>
</reference>
<protein>
    <submittedName>
        <fullName evidence="2">Uncharacterized protein</fullName>
    </submittedName>
</protein>
<proteinExistence type="predicted"/>
<dbReference type="EMBL" id="JAIWYP010000013">
    <property type="protein sequence ID" value="KAH3720762.1"/>
    <property type="molecule type" value="Genomic_DNA"/>
</dbReference>
<comment type="caution">
    <text evidence="2">The sequence shown here is derived from an EMBL/GenBank/DDBJ whole genome shotgun (WGS) entry which is preliminary data.</text>
</comment>
<feature type="region of interest" description="Disordered" evidence="1">
    <location>
        <begin position="68"/>
        <end position="100"/>
    </location>
</feature>
<evidence type="ECO:0000256" key="1">
    <source>
        <dbReference type="SAM" id="MobiDB-lite"/>
    </source>
</evidence>
<sequence>MAINAKTSFRTDGLTDEQTDELTDSSTAICHPTGGIKRIRHNEYWTNKSLDLTPNLLIISMKSAKALPRYGSGHKSAGRTDRRKDGRTTPKQYPSAWWRG</sequence>
<feature type="compositionally biased region" description="Basic and acidic residues" evidence="1">
    <location>
        <begin position="78"/>
        <end position="88"/>
    </location>
</feature>
<feature type="compositionally biased region" description="Acidic residues" evidence="1">
    <location>
        <begin position="14"/>
        <end position="23"/>
    </location>
</feature>
<evidence type="ECO:0000313" key="3">
    <source>
        <dbReference type="Proteomes" id="UP000828390"/>
    </source>
</evidence>
<feature type="region of interest" description="Disordered" evidence="1">
    <location>
        <begin position="1"/>
        <end position="26"/>
    </location>
</feature>
<keyword evidence="3" id="KW-1185">Reference proteome</keyword>
<reference evidence="2" key="1">
    <citation type="journal article" date="2019" name="bioRxiv">
        <title>The Genome of the Zebra Mussel, Dreissena polymorpha: A Resource for Invasive Species Research.</title>
        <authorList>
            <person name="McCartney M.A."/>
            <person name="Auch B."/>
            <person name="Kono T."/>
            <person name="Mallez S."/>
            <person name="Zhang Y."/>
            <person name="Obille A."/>
            <person name="Becker A."/>
            <person name="Abrahante J.E."/>
            <person name="Garbe J."/>
            <person name="Badalamenti J.P."/>
            <person name="Herman A."/>
            <person name="Mangelson H."/>
            <person name="Liachko I."/>
            <person name="Sullivan S."/>
            <person name="Sone E.D."/>
            <person name="Koren S."/>
            <person name="Silverstein K.A.T."/>
            <person name="Beckman K.B."/>
            <person name="Gohl D.M."/>
        </authorList>
    </citation>
    <scope>NUCLEOTIDE SEQUENCE</scope>
    <source>
        <strain evidence="2">Duluth1</strain>
        <tissue evidence="2">Whole animal</tissue>
    </source>
</reference>
<evidence type="ECO:0000313" key="2">
    <source>
        <dbReference type="EMBL" id="KAH3720762.1"/>
    </source>
</evidence>
<gene>
    <name evidence="2" type="ORF">DPMN_063666</name>
</gene>
<accession>A0A9D4CAY3</accession>
<feature type="compositionally biased region" description="Polar residues" evidence="1">
    <location>
        <begin position="1"/>
        <end position="10"/>
    </location>
</feature>
<organism evidence="2 3">
    <name type="scientific">Dreissena polymorpha</name>
    <name type="common">Zebra mussel</name>
    <name type="synonym">Mytilus polymorpha</name>
    <dbReference type="NCBI Taxonomy" id="45954"/>
    <lineage>
        <taxon>Eukaryota</taxon>
        <taxon>Metazoa</taxon>
        <taxon>Spiralia</taxon>
        <taxon>Lophotrochozoa</taxon>
        <taxon>Mollusca</taxon>
        <taxon>Bivalvia</taxon>
        <taxon>Autobranchia</taxon>
        <taxon>Heteroconchia</taxon>
        <taxon>Euheterodonta</taxon>
        <taxon>Imparidentia</taxon>
        <taxon>Neoheterodontei</taxon>
        <taxon>Myida</taxon>
        <taxon>Dreissenoidea</taxon>
        <taxon>Dreissenidae</taxon>
        <taxon>Dreissena</taxon>
    </lineage>
</organism>
<dbReference type="Proteomes" id="UP000828390">
    <property type="component" value="Unassembled WGS sequence"/>
</dbReference>
<name>A0A9D4CAY3_DREPO</name>
<dbReference type="AlphaFoldDB" id="A0A9D4CAY3"/>